<feature type="binding site" evidence="6">
    <location>
        <position position="240"/>
    </location>
    <ligand>
        <name>Mg(2+)</name>
        <dbReference type="ChEBI" id="CHEBI:18420"/>
        <label>1</label>
    </ligand>
</feature>
<dbReference type="EMBL" id="JASUXU010000003">
    <property type="protein sequence ID" value="KAK0326922.1"/>
    <property type="molecule type" value="Genomic_DNA"/>
</dbReference>
<dbReference type="GO" id="GO:0008081">
    <property type="term" value="F:phosphoric diester hydrolase activity"/>
    <property type="evidence" value="ECO:0007669"/>
    <property type="project" value="TreeGrafter"/>
</dbReference>
<dbReference type="SUPFAM" id="SSF56219">
    <property type="entry name" value="DNase I-like"/>
    <property type="match status" value="1"/>
</dbReference>
<dbReference type="GO" id="GO:0005634">
    <property type="term" value="C:nucleus"/>
    <property type="evidence" value="ECO:0007669"/>
    <property type="project" value="TreeGrafter"/>
</dbReference>
<sequence length="387" mass="42283">SSPTMGTISPPPSKRRKLGDHPASPSQLSPSILSIFSHNVNGIAPYLQLSIKTFFQPSQGNQAANSEPQASLRDFLRRHGFPCMLFLQEVKINPDDRATIRGLEKAVASSSTTGSELDYVLHVCLPSDKHNARGFGRKMYGVASIIRKDWYQTHVERVRPVSWDAEGRFLVIETKAIGPKPLAIFNIYAVNGTELPYKNVDGAVVGTRHDRKLHVQSRLQAECRALEADGFGVILAGDMNIARTALDGHPNLRVFPHQHCVNRADFEARFFANAAIPEATDAVVSSTAGQPSVQVTGGLAMVDTYRKLHPTTRGYTYYPRGRIFGESCDRVDMIIVSKSLGAYVSEAGILETAAERGPSDHVPLFARFDFSGSGTEGDVTASRNDSD</sequence>
<dbReference type="PANTHER" id="PTHR22748:SF14">
    <property type="entry name" value="ENDONUCLEASE_EXONUCLEASE_PHOSPHATASE DOMAIN-CONTAINING PROTEIN"/>
    <property type="match status" value="1"/>
</dbReference>
<comment type="similarity">
    <text evidence="1">Belongs to the DNA repair enzymes AP/ExoA family.</text>
</comment>
<evidence type="ECO:0000313" key="11">
    <source>
        <dbReference type="Proteomes" id="UP001168146"/>
    </source>
</evidence>
<evidence type="ECO:0000256" key="5">
    <source>
        <dbReference type="PIRSR" id="PIRSR604808-1"/>
    </source>
</evidence>
<feature type="non-terminal residue" evidence="10">
    <location>
        <position position="1"/>
    </location>
</feature>
<dbReference type="GO" id="GO:0008311">
    <property type="term" value="F:double-stranded DNA 3'-5' DNA exonuclease activity"/>
    <property type="evidence" value="ECO:0007669"/>
    <property type="project" value="TreeGrafter"/>
</dbReference>
<protein>
    <recommendedName>
        <fullName evidence="9">Endonuclease/exonuclease/phosphatase domain-containing protein</fullName>
    </recommendedName>
</protein>
<feature type="region of interest" description="Disordered" evidence="8">
    <location>
        <begin position="1"/>
        <end position="26"/>
    </location>
</feature>
<keyword evidence="2 6" id="KW-0479">Metal-binding</keyword>
<feature type="binding site" evidence="6">
    <location>
        <position position="360"/>
    </location>
    <ligand>
        <name>Mg(2+)</name>
        <dbReference type="ChEBI" id="CHEBI:18420"/>
        <label>1</label>
    </ligand>
</feature>
<evidence type="ECO:0000313" key="10">
    <source>
        <dbReference type="EMBL" id="KAK0326922.1"/>
    </source>
</evidence>
<feature type="binding site" evidence="6">
    <location>
        <position position="361"/>
    </location>
    <ligand>
        <name>Mg(2+)</name>
        <dbReference type="ChEBI" id="CHEBI:18420"/>
        <label>1</label>
    </ligand>
</feature>
<dbReference type="GO" id="GO:0046872">
    <property type="term" value="F:metal ion binding"/>
    <property type="evidence" value="ECO:0007669"/>
    <property type="project" value="UniProtKB-KW"/>
</dbReference>
<comment type="cofactor">
    <cofactor evidence="6">
        <name>Mg(2+)</name>
        <dbReference type="ChEBI" id="CHEBI:18420"/>
    </cofactor>
    <cofactor evidence="6">
        <name>Mn(2+)</name>
        <dbReference type="ChEBI" id="CHEBI:29035"/>
    </cofactor>
    <text evidence="6">Probably binds two magnesium or manganese ions per subunit.</text>
</comment>
<feature type="active site" description="Proton acceptor" evidence="5">
    <location>
        <position position="361"/>
    </location>
</feature>
<comment type="caution">
    <text evidence="10">The sequence shown here is derived from an EMBL/GenBank/DDBJ whole genome shotgun (WGS) entry which is preliminary data.</text>
</comment>
<feature type="active site" description="Proton donor/acceptor" evidence="5">
    <location>
        <position position="238"/>
    </location>
</feature>
<feature type="site" description="Interaction with DNA substrate" evidence="7">
    <location>
        <position position="361"/>
    </location>
</feature>
<keyword evidence="6" id="KW-0464">Manganese</keyword>
<evidence type="ECO:0000256" key="2">
    <source>
        <dbReference type="ARBA" id="ARBA00022723"/>
    </source>
</evidence>
<feature type="binding site" evidence="6">
    <location>
        <position position="89"/>
    </location>
    <ligand>
        <name>Mg(2+)</name>
        <dbReference type="ChEBI" id="CHEBI:18420"/>
        <label>1</label>
    </ligand>
</feature>
<dbReference type="GO" id="GO:0006284">
    <property type="term" value="P:base-excision repair"/>
    <property type="evidence" value="ECO:0007669"/>
    <property type="project" value="TreeGrafter"/>
</dbReference>
<dbReference type="AlphaFoldDB" id="A0AAN6JE97"/>
<accession>A0AAN6JE97</accession>
<feature type="site" description="Transition state stabilizer" evidence="7">
    <location>
        <position position="240"/>
    </location>
</feature>
<evidence type="ECO:0000256" key="3">
    <source>
        <dbReference type="ARBA" id="ARBA00022801"/>
    </source>
</evidence>
<gene>
    <name evidence="10" type="ORF">LTR82_001682</name>
</gene>
<name>A0AAN6JE97_9PEZI</name>
<dbReference type="GO" id="GO:0003906">
    <property type="term" value="F:DNA-(apurinic or apyrimidinic site) endonuclease activity"/>
    <property type="evidence" value="ECO:0007669"/>
    <property type="project" value="TreeGrafter"/>
</dbReference>
<dbReference type="Proteomes" id="UP001168146">
    <property type="component" value="Unassembled WGS sequence"/>
</dbReference>
<dbReference type="PANTHER" id="PTHR22748">
    <property type="entry name" value="AP ENDONUCLEASE"/>
    <property type="match status" value="1"/>
</dbReference>
<feature type="domain" description="Endonuclease/exonuclease/phosphatase" evidence="9">
    <location>
        <begin position="37"/>
        <end position="361"/>
    </location>
</feature>
<keyword evidence="4 6" id="KW-0460">Magnesium</keyword>
<dbReference type="InterPro" id="IPR005135">
    <property type="entry name" value="Endo/exonuclease/phosphatase"/>
</dbReference>
<dbReference type="InterPro" id="IPR004808">
    <property type="entry name" value="AP_endonuc_1"/>
</dbReference>
<feature type="binding site" evidence="6">
    <location>
        <position position="238"/>
    </location>
    <ligand>
        <name>Mg(2+)</name>
        <dbReference type="ChEBI" id="CHEBI:18420"/>
        <label>1</label>
    </ligand>
</feature>
<evidence type="ECO:0000256" key="4">
    <source>
        <dbReference type="ARBA" id="ARBA00022842"/>
    </source>
</evidence>
<organism evidence="10 11">
    <name type="scientific">Friedmanniomyces endolithicus</name>
    <dbReference type="NCBI Taxonomy" id="329885"/>
    <lineage>
        <taxon>Eukaryota</taxon>
        <taxon>Fungi</taxon>
        <taxon>Dikarya</taxon>
        <taxon>Ascomycota</taxon>
        <taxon>Pezizomycotina</taxon>
        <taxon>Dothideomycetes</taxon>
        <taxon>Dothideomycetidae</taxon>
        <taxon>Mycosphaerellales</taxon>
        <taxon>Teratosphaeriaceae</taxon>
        <taxon>Friedmanniomyces</taxon>
    </lineage>
</organism>
<keyword evidence="3" id="KW-0378">Hydrolase</keyword>
<feature type="active site" evidence="5">
    <location>
        <position position="188"/>
    </location>
</feature>
<dbReference type="InterPro" id="IPR036691">
    <property type="entry name" value="Endo/exonu/phosph_ase_sf"/>
</dbReference>
<reference evidence="10" key="1">
    <citation type="submission" date="2021-12" db="EMBL/GenBank/DDBJ databases">
        <title>Black yeast isolated from Biological Soil Crust.</title>
        <authorList>
            <person name="Kurbessoian T."/>
        </authorList>
    </citation>
    <scope>NUCLEOTIDE SEQUENCE</scope>
    <source>
        <strain evidence="10">CCFEE 5208</strain>
    </source>
</reference>
<evidence type="ECO:0000259" key="9">
    <source>
        <dbReference type="Pfam" id="PF03372"/>
    </source>
</evidence>
<dbReference type="Gene3D" id="3.60.10.10">
    <property type="entry name" value="Endonuclease/exonuclease/phosphatase"/>
    <property type="match status" value="1"/>
</dbReference>
<dbReference type="Pfam" id="PF03372">
    <property type="entry name" value="Exo_endo_phos"/>
    <property type="match status" value="1"/>
</dbReference>
<feature type="site" description="Important for catalytic activity" evidence="7">
    <location>
        <position position="332"/>
    </location>
</feature>
<evidence type="ECO:0000256" key="8">
    <source>
        <dbReference type="SAM" id="MobiDB-lite"/>
    </source>
</evidence>
<proteinExistence type="inferred from homology"/>
<evidence type="ECO:0000256" key="6">
    <source>
        <dbReference type="PIRSR" id="PIRSR604808-2"/>
    </source>
</evidence>
<evidence type="ECO:0000256" key="1">
    <source>
        <dbReference type="ARBA" id="ARBA00007092"/>
    </source>
</evidence>
<evidence type="ECO:0000256" key="7">
    <source>
        <dbReference type="PIRSR" id="PIRSR604808-3"/>
    </source>
</evidence>
<feature type="binding site" evidence="6">
    <location>
        <position position="39"/>
    </location>
    <ligand>
        <name>Mg(2+)</name>
        <dbReference type="ChEBI" id="CHEBI:18420"/>
        <label>1</label>
    </ligand>
</feature>
<dbReference type="PROSITE" id="PS51435">
    <property type="entry name" value="AP_NUCLEASE_F1_4"/>
    <property type="match status" value="1"/>
</dbReference>